<sequence>MSPMGTSAASLHREAVDLANQGRLATAERALARAAGLTDDADLSARILGTLAVIRARTGDVGEAERLCLEAMDGTGLSRETVAILEGQMGAIAEFAGRLDDATLWLGRAIAMTDEPVARANMLVNRGLIGMQRRDLDAAADDTAAAAGIFAAADRAIDAAEARHNLGYIDLLRGDIVAALSEMTAARAIIAGVSKANAAIGDLDRATVLRDAGLTREAEALLASAAKTFGDTRMPRERAEAEFQLARSLLTHDPRRARRIARTAVRRFEALGNPTWTARAEALEMRAELAGGQMMRGGTRVPPSRHVPDTAAVDRVAGELESRGLRTESAALRLARQLWEARRGRAAGRRVSIPSTATMDVRLLQYEVVAARAAVRGRHADARRHAASGLDALFEWQRDFGSLDLQTSLMMHANGLIGLGLESAARSGRPDVVFDWSERTRHLSFQVAPLRPPPDETLADDLAELRMLRAEHADGEWRAAARVEELQSRARERQWSSMRSSAVLGRVSLAEAQSGLGDDAAIVAYVYTGEGLAAVVATADSAQLMHLDGWDGVRGLMSGLRADLDMAASIPATSPLRQVVRRSLDGRLAALSRALVEPVLPAVGSRRVVITTPVILNGIPWAMLPGLRGHPFTLAASVSRWHSLRATAGRAPSSAGFVIGPRVPRAAEETGRAAGSWATAVTLPHADIAGTTALASQVDVLHIASHGRHSAENPMFSGLELADGTLFGYDIDLIEKVPETVILSACEVGRSSVRWGEEAVGMTRIWLHAGARCVVAAPVVVADDDACELLGAMHEGLAAGLAPSDALAAAATQTGIVAPFQVHGAGF</sequence>
<gene>
    <name evidence="2" type="ORF">RS81_00292</name>
</gene>
<protein>
    <submittedName>
        <fullName evidence="2">CHAT domain protein</fullName>
    </submittedName>
</protein>
<keyword evidence="3" id="KW-1185">Reference proteome</keyword>
<dbReference type="AlphaFoldDB" id="A0A0M2HLF3"/>
<evidence type="ECO:0000313" key="2">
    <source>
        <dbReference type="EMBL" id="KJL45250.1"/>
    </source>
</evidence>
<evidence type="ECO:0000313" key="3">
    <source>
        <dbReference type="Proteomes" id="UP000033956"/>
    </source>
</evidence>
<proteinExistence type="predicted"/>
<dbReference type="InterPro" id="IPR024983">
    <property type="entry name" value="CHAT_dom"/>
</dbReference>
<organism evidence="2 3">
    <name type="scientific">Microbacterium terrae</name>
    <dbReference type="NCBI Taxonomy" id="69369"/>
    <lineage>
        <taxon>Bacteria</taxon>
        <taxon>Bacillati</taxon>
        <taxon>Actinomycetota</taxon>
        <taxon>Actinomycetes</taxon>
        <taxon>Micrococcales</taxon>
        <taxon>Microbacteriaceae</taxon>
        <taxon>Microbacterium</taxon>
    </lineage>
</organism>
<dbReference type="InterPro" id="IPR011990">
    <property type="entry name" value="TPR-like_helical_dom_sf"/>
</dbReference>
<reference evidence="2 3" key="1">
    <citation type="submission" date="2015-02" db="EMBL/GenBank/DDBJ databases">
        <title>Draft genome sequences of ten Microbacterium spp. with emphasis on heavy metal contaminated environments.</title>
        <authorList>
            <person name="Corretto E."/>
        </authorList>
    </citation>
    <scope>NUCLEOTIDE SEQUENCE [LARGE SCALE GENOMIC DNA]</scope>
    <source>
        <strain evidence="2 3">DSM 12510</strain>
    </source>
</reference>
<dbReference type="STRING" id="92835.RS81_00292"/>
<dbReference type="Pfam" id="PF12770">
    <property type="entry name" value="CHAT"/>
    <property type="match status" value="1"/>
</dbReference>
<dbReference type="Proteomes" id="UP000033956">
    <property type="component" value="Unassembled WGS sequence"/>
</dbReference>
<evidence type="ECO:0000259" key="1">
    <source>
        <dbReference type="Pfam" id="PF12770"/>
    </source>
</evidence>
<feature type="domain" description="CHAT" evidence="1">
    <location>
        <begin position="588"/>
        <end position="812"/>
    </location>
</feature>
<comment type="caution">
    <text evidence="2">The sequence shown here is derived from an EMBL/GenBank/DDBJ whole genome shotgun (WGS) entry which is preliminary data.</text>
</comment>
<dbReference type="EMBL" id="JYIZ01000025">
    <property type="protein sequence ID" value="KJL45250.1"/>
    <property type="molecule type" value="Genomic_DNA"/>
</dbReference>
<dbReference type="SUPFAM" id="SSF48452">
    <property type="entry name" value="TPR-like"/>
    <property type="match status" value="1"/>
</dbReference>
<accession>A0A0M2HLF3</accession>
<dbReference type="Gene3D" id="1.25.40.10">
    <property type="entry name" value="Tetratricopeptide repeat domain"/>
    <property type="match status" value="1"/>
</dbReference>
<name>A0A0M2HLF3_9MICO</name>
<dbReference type="PATRIC" id="fig|92835.4.peg.303"/>